<dbReference type="Gene3D" id="2.40.30.20">
    <property type="match status" value="1"/>
</dbReference>
<evidence type="ECO:0000313" key="1">
    <source>
        <dbReference type="EMBL" id="CAB5224917.1"/>
    </source>
</evidence>
<dbReference type="InterPro" id="IPR023366">
    <property type="entry name" value="ATP_synth_asu-like_sf"/>
</dbReference>
<gene>
    <name evidence="1" type="ORF">UFOVP744_41</name>
</gene>
<dbReference type="EMBL" id="LR798338">
    <property type="protein sequence ID" value="CAB5224917.1"/>
    <property type="molecule type" value="Genomic_DNA"/>
</dbReference>
<reference evidence="1" key="1">
    <citation type="submission" date="2020-05" db="EMBL/GenBank/DDBJ databases">
        <authorList>
            <person name="Chiriac C."/>
            <person name="Salcher M."/>
            <person name="Ghai R."/>
            <person name="Kavagutti S V."/>
        </authorList>
    </citation>
    <scope>NUCLEOTIDE SEQUENCE</scope>
</reference>
<protein>
    <submittedName>
        <fullName evidence="1">Uncharacterized protein</fullName>
    </submittedName>
</protein>
<sequence length="734" mass="79129">MAGRDITEGRSSRAIAVDLGIVSSSATWQNTAEAYDIAVGGLPFFYAISDARPYRRQTAPFRKDQFDNGSEPGEQSLTGWWIRSQSSFHSGAGIKFYDPSAGETVAHRFADSKGVDIWTKGQVTLLKNSSPFHITSAPIHSNSRAFQQVRSIQWNNTNGVLLHDGYDVDKIDAAGVETHFIDYNAGTDDKVYAICDDGITAFWVTNVTSGGATKLTVYKKALTTDSSTAGTKMFDVTGTTISNATMEFGKERIVACFNNAVYEFSPSATALPTALYTHPSSNYVYTSITTSGSAVYIAGYNGIQSTIQKFTLSTSGTMPTLTSAIVSAELPVGEVVHKIKYYLGYMMIGTNKGIRAAVVSDTDGSINYGPLIVETTQPCYDFAARDKFVWCATSVAGEPGVIRIDLGNEIETLRFAYANDLYYAGVTGFQTTSCAFLGNTNRLAYCTASYGEVAVSNKARTNTTATLTTSTAHGLSVGDVIWVAAVDAALNGEHTVVSVPTSTTFTYTTATSGTIASAAVSPTGTVARTGYTYLEDASTLISTGYLTTGNIRYGTLEPKNFKRLLGRGEFTFGTATLDIIAKDGTEYDVITYSSTVPAVEVTTSQPETAQEYVAYKFIFGRDATTTSLGPTFKGYQAKATIATPRQQIMQFPLYCFDVETDRYNVQVGYEGRAFARIQALENIEKSGDVVTLQDFTTGESRQIVIEQVSFTRGTPPDRGFSGFGGILEITIRTV</sequence>
<accession>A0A6J7X672</accession>
<name>A0A6J7X672_9CAUD</name>
<proteinExistence type="predicted"/>
<organism evidence="1">
    <name type="scientific">uncultured Caudovirales phage</name>
    <dbReference type="NCBI Taxonomy" id="2100421"/>
    <lineage>
        <taxon>Viruses</taxon>
        <taxon>Duplodnaviria</taxon>
        <taxon>Heunggongvirae</taxon>
        <taxon>Uroviricota</taxon>
        <taxon>Caudoviricetes</taxon>
        <taxon>Peduoviridae</taxon>
        <taxon>Maltschvirus</taxon>
        <taxon>Maltschvirus maltsch</taxon>
    </lineage>
</organism>